<dbReference type="OrthoDB" id="6688354at2"/>
<evidence type="ECO:0000313" key="2">
    <source>
        <dbReference type="EMBL" id="RKG38590.1"/>
    </source>
</evidence>
<keyword evidence="3" id="KW-1185">Reference proteome</keyword>
<dbReference type="Proteomes" id="UP000280405">
    <property type="component" value="Unassembled WGS sequence"/>
</dbReference>
<protein>
    <recommendedName>
        <fullName evidence="4">TonB C-terminal domain-containing protein</fullName>
    </recommendedName>
</protein>
<dbReference type="AlphaFoldDB" id="A0A3A8F675"/>
<gene>
    <name evidence="2" type="ORF">D7V20_07460</name>
</gene>
<organism evidence="2 3">
    <name type="scientific">Acinetobacter rongchengensis</name>
    <dbReference type="NCBI Taxonomy" id="2419601"/>
    <lineage>
        <taxon>Bacteria</taxon>
        <taxon>Pseudomonadati</taxon>
        <taxon>Pseudomonadota</taxon>
        <taxon>Gammaproteobacteria</taxon>
        <taxon>Moraxellales</taxon>
        <taxon>Moraxellaceae</taxon>
        <taxon>Acinetobacter</taxon>
    </lineage>
</organism>
<evidence type="ECO:0000313" key="3">
    <source>
        <dbReference type="Proteomes" id="UP000280405"/>
    </source>
</evidence>
<proteinExistence type="predicted"/>
<accession>A0A3A8F675</accession>
<sequence length="148" mass="16789">MYGKIFSLISLLALSIPATFAENSQLVDTESQQMIDSSGQPLTITHRPITQISRRPLLNCQRNNIQKVIDNSSIAHTMSDSNINVYVELKDDGNVKRIQTNGRNNDIVVKSLKKSIFRAAPFVMPKDEAEIHLCNKFEFNFYRHLAPL</sequence>
<dbReference type="EMBL" id="RAXT01000010">
    <property type="protein sequence ID" value="RKG38590.1"/>
    <property type="molecule type" value="Genomic_DNA"/>
</dbReference>
<dbReference type="Gene3D" id="3.30.1150.10">
    <property type="match status" value="1"/>
</dbReference>
<evidence type="ECO:0008006" key="4">
    <source>
        <dbReference type="Google" id="ProtNLM"/>
    </source>
</evidence>
<feature type="chain" id="PRO_5017246836" description="TonB C-terminal domain-containing protein" evidence="1">
    <location>
        <begin position="22"/>
        <end position="148"/>
    </location>
</feature>
<comment type="caution">
    <text evidence="2">The sequence shown here is derived from an EMBL/GenBank/DDBJ whole genome shotgun (WGS) entry which is preliminary data.</text>
</comment>
<reference evidence="2 3" key="1">
    <citation type="submission" date="2018-09" db="EMBL/GenBank/DDBJ databases">
        <title>The draft genome of Acinetobacter spp. strains.</title>
        <authorList>
            <person name="Qin J."/>
            <person name="Feng Y."/>
            <person name="Zong Z."/>
        </authorList>
    </citation>
    <scope>NUCLEOTIDE SEQUENCE [LARGE SCALE GENOMIC DNA]</scope>
    <source>
        <strain evidence="2 3">WCHAc060115</strain>
    </source>
</reference>
<feature type="signal peptide" evidence="1">
    <location>
        <begin position="1"/>
        <end position="21"/>
    </location>
</feature>
<dbReference type="RefSeq" id="WP_120383682.1">
    <property type="nucleotide sequence ID" value="NZ_RAXT01000010.1"/>
</dbReference>
<evidence type="ECO:0000256" key="1">
    <source>
        <dbReference type="SAM" id="SignalP"/>
    </source>
</evidence>
<name>A0A3A8F675_9GAMM</name>
<keyword evidence="1" id="KW-0732">Signal</keyword>